<keyword evidence="2" id="KW-1185">Reference proteome</keyword>
<dbReference type="AlphaFoldDB" id="A0A8H5FVR5"/>
<dbReference type="EMBL" id="JAACJM010000072">
    <property type="protein sequence ID" value="KAF5350921.1"/>
    <property type="molecule type" value="Genomic_DNA"/>
</dbReference>
<gene>
    <name evidence="1" type="ORF">D9758_010554</name>
</gene>
<evidence type="ECO:0000313" key="2">
    <source>
        <dbReference type="Proteomes" id="UP000559256"/>
    </source>
</evidence>
<evidence type="ECO:0000313" key="1">
    <source>
        <dbReference type="EMBL" id="KAF5350921.1"/>
    </source>
</evidence>
<name>A0A8H5FVR5_9AGAR</name>
<accession>A0A8H5FVR5</accession>
<protein>
    <submittedName>
        <fullName evidence="1">Uncharacterized protein</fullName>
    </submittedName>
</protein>
<proteinExistence type="predicted"/>
<organism evidence="1 2">
    <name type="scientific">Tetrapyrgos nigripes</name>
    <dbReference type="NCBI Taxonomy" id="182062"/>
    <lineage>
        <taxon>Eukaryota</taxon>
        <taxon>Fungi</taxon>
        <taxon>Dikarya</taxon>
        <taxon>Basidiomycota</taxon>
        <taxon>Agaricomycotina</taxon>
        <taxon>Agaricomycetes</taxon>
        <taxon>Agaricomycetidae</taxon>
        <taxon>Agaricales</taxon>
        <taxon>Marasmiineae</taxon>
        <taxon>Marasmiaceae</taxon>
        <taxon>Tetrapyrgos</taxon>
    </lineage>
</organism>
<sequence>MPNAQCPFLFLPDSESASASIPSRPTSSTLYRIILAHRPLVDGRWELGVGGWPGIFKLETRDSTLTSYGTFEHDTTLSLSLSFNLTFDLNVHSRRSPR</sequence>
<comment type="caution">
    <text evidence="1">The sequence shown here is derived from an EMBL/GenBank/DDBJ whole genome shotgun (WGS) entry which is preliminary data.</text>
</comment>
<reference evidence="1 2" key="1">
    <citation type="journal article" date="2020" name="ISME J.">
        <title>Uncovering the hidden diversity of litter-decomposition mechanisms in mushroom-forming fungi.</title>
        <authorList>
            <person name="Floudas D."/>
            <person name="Bentzer J."/>
            <person name="Ahren D."/>
            <person name="Johansson T."/>
            <person name="Persson P."/>
            <person name="Tunlid A."/>
        </authorList>
    </citation>
    <scope>NUCLEOTIDE SEQUENCE [LARGE SCALE GENOMIC DNA]</scope>
    <source>
        <strain evidence="1 2">CBS 291.85</strain>
    </source>
</reference>
<dbReference type="Proteomes" id="UP000559256">
    <property type="component" value="Unassembled WGS sequence"/>
</dbReference>